<protein>
    <submittedName>
        <fullName evidence="1">Uncharacterized protein</fullName>
    </submittedName>
</protein>
<sequence>MAGGSLRQTGNGLIGLALPDGDAGASYPAYRPGNILISRPDKAKPPSRYLSVNILKS</sequence>
<evidence type="ECO:0000313" key="2">
    <source>
        <dbReference type="Proteomes" id="UP001058317"/>
    </source>
</evidence>
<evidence type="ECO:0000313" key="1">
    <source>
        <dbReference type="EMBL" id="BDN99815.1"/>
    </source>
</evidence>
<proteinExistence type="predicted"/>
<dbReference type="Proteomes" id="UP001058317">
    <property type="component" value="Chromosome"/>
</dbReference>
<name>A0AAD1L737_CITBR</name>
<organism evidence="1 2">
    <name type="scientific">Citrobacter braakii</name>
    <dbReference type="NCBI Taxonomy" id="57706"/>
    <lineage>
        <taxon>Bacteria</taxon>
        <taxon>Pseudomonadati</taxon>
        <taxon>Pseudomonadota</taxon>
        <taxon>Gammaproteobacteria</taxon>
        <taxon>Enterobacterales</taxon>
        <taxon>Enterobacteriaceae</taxon>
        <taxon>Citrobacter</taxon>
        <taxon>Citrobacter freundii complex</taxon>
    </lineage>
</organism>
<dbReference type="AlphaFoldDB" id="A0AAD1L737"/>
<accession>A0AAD1L737</accession>
<reference evidence="1" key="1">
    <citation type="submission" date="2022-07" db="EMBL/GenBank/DDBJ databases">
        <title>Complete genome sequence of carbapenem-resistant Citrobacter spp. in Japan.</title>
        <authorList>
            <person name="Maehana S."/>
            <person name="Suzuki M."/>
            <person name="Kitasato H."/>
        </authorList>
    </citation>
    <scope>NUCLEOTIDE SEQUENCE</scope>
    <source>
        <strain evidence="1">KAM621</strain>
    </source>
</reference>
<dbReference type="EMBL" id="AP026382">
    <property type="protein sequence ID" value="BDN99815.1"/>
    <property type="molecule type" value="Genomic_DNA"/>
</dbReference>
<gene>
    <name evidence="1" type="ORF">KAM621c_49200</name>
</gene>